<proteinExistence type="inferred from homology"/>
<dbReference type="GO" id="GO:0006220">
    <property type="term" value="P:pyrimidine nucleotide metabolic process"/>
    <property type="evidence" value="ECO:0007669"/>
    <property type="project" value="UniProtKB-UniRule"/>
</dbReference>
<dbReference type="AlphaFoldDB" id="A0A2W1MXD0"/>
<dbReference type="OrthoDB" id="9807434at2"/>
<dbReference type="GO" id="GO:0005829">
    <property type="term" value="C:cytosol"/>
    <property type="evidence" value="ECO:0007669"/>
    <property type="project" value="TreeGrafter"/>
</dbReference>
<dbReference type="Gene3D" id="3.40.50.300">
    <property type="entry name" value="P-loop containing nucleotide triphosphate hydrolases"/>
    <property type="match status" value="1"/>
</dbReference>
<dbReference type="GO" id="GO:0015949">
    <property type="term" value="P:nucleobase-containing small molecule interconversion"/>
    <property type="evidence" value="ECO:0007669"/>
    <property type="project" value="TreeGrafter"/>
</dbReference>
<dbReference type="GO" id="GO:0036431">
    <property type="term" value="F:dCMP kinase activity"/>
    <property type="evidence" value="ECO:0007669"/>
    <property type="project" value="InterPro"/>
</dbReference>
<keyword evidence="4 8" id="KW-0418">Kinase</keyword>
<name>A0A2W1MXD0_9FLAO</name>
<dbReference type="InterPro" id="IPR027417">
    <property type="entry name" value="P-loop_NTPase"/>
</dbReference>
<comment type="catalytic activity">
    <reaction evidence="7 8">
        <text>CMP + ATP = CDP + ADP</text>
        <dbReference type="Rhea" id="RHEA:11600"/>
        <dbReference type="ChEBI" id="CHEBI:30616"/>
        <dbReference type="ChEBI" id="CHEBI:58069"/>
        <dbReference type="ChEBI" id="CHEBI:60377"/>
        <dbReference type="ChEBI" id="CHEBI:456216"/>
        <dbReference type="EC" id="2.7.4.25"/>
    </reaction>
</comment>
<dbReference type="EMBL" id="QKSB01000013">
    <property type="protein sequence ID" value="PZE16024.1"/>
    <property type="molecule type" value="Genomic_DNA"/>
</dbReference>
<keyword evidence="5 8" id="KW-0067">ATP-binding</keyword>
<comment type="caution">
    <text evidence="10">The sequence shown here is derived from an EMBL/GenBank/DDBJ whole genome shotgun (WGS) entry which is preliminary data.</text>
</comment>
<sequence length="229" mass="25583">MQKKLTIAIDGYSSCGKSTIAKAIAKKLGYVYVDSGAMYRAVTLYLMNQGILKDKNFLMKQVLAALPNIQIDFVFDPQKEVAETMLNGQNVETEIRSLAVSQRVSQISTIKEVREKLVELQQQLGEAGGVVMDGRDIGTVVFPNADLKLFITAEVDIRTERRLLEMKQKNSAINFEDVKQNLVERDRVDMSRAISPLIQAKDAVVIDNSNLSETAQFELVLGLIKEKEL</sequence>
<evidence type="ECO:0000256" key="3">
    <source>
        <dbReference type="ARBA" id="ARBA00022741"/>
    </source>
</evidence>
<comment type="subcellular location">
    <subcellularLocation>
        <location evidence="8">Cytoplasm</location>
    </subcellularLocation>
</comment>
<evidence type="ECO:0000256" key="1">
    <source>
        <dbReference type="ARBA" id="ARBA00009427"/>
    </source>
</evidence>
<reference evidence="10 11" key="1">
    <citation type="submission" date="2018-06" db="EMBL/GenBank/DDBJ databases">
        <title>The draft genome sequence of Crocinitomix sp. SM1701.</title>
        <authorList>
            <person name="Zhang X."/>
        </authorList>
    </citation>
    <scope>NUCLEOTIDE SEQUENCE [LARGE SCALE GENOMIC DNA]</scope>
    <source>
        <strain evidence="10 11">SM1701</strain>
    </source>
</reference>
<keyword evidence="3 8" id="KW-0547">Nucleotide-binding</keyword>
<evidence type="ECO:0000256" key="8">
    <source>
        <dbReference type="HAMAP-Rule" id="MF_00238"/>
    </source>
</evidence>
<organism evidence="10 11">
    <name type="scientific">Putridiphycobacter roseus</name>
    <dbReference type="NCBI Taxonomy" id="2219161"/>
    <lineage>
        <taxon>Bacteria</taxon>
        <taxon>Pseudomonadati</taxon>
        <taxon>Bacteroidota</taxon>
        <taxon>Flavobacteriia</taxon>
        <taxon>Flavobacteriales</taxon>
        <taxon>Crocinitomicaceae</taxon>
        <taxon>Putridiphycobacter</taxon>
    </lineage>
</organism>
<dbReference type="Pfam" id="PF02224">
    <property type="entry name" value="Cytidylate_kin"/>
    <property type="match status" value="1"/>
</dbReference>
<evidence type="ECO:0000256" key="7">
    <source>
        <dbReference type="ARBA" id="ARBA00048478"/>
    </source>
</evidence>
<comment type="catalytic activity">
    <reaction evidence="6 8">
        <text>dCMP + ATP = dCDP + ADP</text>
        <dbReference type="Rhea" id="RHEA:25094"/>
        <dbReference type="ChEBI" id="CHEBI:30616"/>
        <dbReference type="ChEBI" id="CHEBI:57566"/>
        <dbReference type="ChEBI" id="CHEBI:58593"/>
        <dbReference type="ChEBI" id="CHEBI:456216"/>
        <dbReference type="EC" id="2.7.4.25"/>
    </reaction>
</comment>
<dbReference type="SUPFAM" id="SSF52540">
    <property type="entry name" value="P-loop containing nucleoside triphosphate hydrolases"/>
    <property type="match status" value="1"/>
</dbReference>
<dbReference type="CDD" id="cd02020">
    <property type="entry name" value="CMPK"/>
    <property type="match status" value="1"/>
</dbReference>
<dbReference type="EC" id="2.7.4.25" evidence="8"/>
<evidence type="ECO:0000256" key="5">
    <source>
        <dbReference type="ARBA" id="ARBA00022840"/>
    </source>
</evidence>
<keyword evidence="11" id="KW-1185">Reference proteome</keyword>
<dbReference type="RefSeq" id="WP_111064386.1">
    <property type="nucleotide sequence ID" value="NZ_JBHUCU010000020.1"/>
</dbReference>
<dbReference type="NCBIfam" id="TIGR00017">
    <property type="entry name" value="cmk"/>
    <property type="match status" value="1"/>
</dbReference>
<dbReference type="GO" id="GO:0005524">
    <property type="term" value="F:ATP binding"/>
    <property type="evidence" value="ECO:0007669"/>
    <property type="project" value="UniProtKB-UniRule"/>
</dbReference>
<evidence type="ECO:0000259" key="9">
    <source>
        <dbReference type="Pfam" id="PF02224"/>
    </source>
</evidence>
<gene>
    <name evidence="8" type="primary">cmk</name>
    <name evidence="10" type="ORF">DNU06_15360</name>
</gene>
<evidence type="ECO:0000256" key="4">
    <source>
        <dbReference type="ARBA" id="ARBA00022777"/>
    </source>
</evidence>
<evidence type="ECO:0000313" key="10">
    <source>
        <dbReference type="EMBL" id="PZE16024.1"/>
    </source>
</evidence>
<dbReference type="InterPro" id="IPR011994">
    <property type="entry name" value="Cytidylate_kinase_dom"/>
</dbReference>
<dbReference type="Proteomes" id="UP000249248">
    <property type="component" value="Unassembled WGS sequence"/>
</dbReference>
<feature type="binding site" evidence="8">
    <location>
        <begin position="11"/>
        <end position="19"/>
    </location>
    <ligand>
        <name>ATP</name>
        <dbReference type="ChEBI" id="CHEBI:30616"/>
    </ligand>
</feature>
<dbReference type="GO" id="GO:0036430">
    <property type="term" value="F:CMP kinase activity"/>
    <property type="evidence" value="ECO:0007669"/>
    <property type="project" value="RHEA"/>
</dbReference>
<feature type="domain" description="Cytidylate kinase" evidence="9">
    <location>
        <begin position="7"/>
        <end position="225"/>
    </location>
</feature>
<comment type="similarity">
    <text evidence="1 8">Belongs to the cytidylate kinase family. Type 1 subfamily.</text>
</comment>
<dbReference type="HAMAP" id="MF_00238">
    <property type="entry name" value="Cytidyl_kinase_type1"/>
    <property type="match status" value="1"/>
</dbReference>
<evidence type="ECO:0000256" key="2">
    <source>
        <dbReference type="ARBA" id="ARBA00022679"/>
    </source>
</evidence>
<evidence type="ECO:0000313" key="11">
    <source>
        <dbReference type="Proteomes" id="UP000249248"/>
    </source>
</evidence>
<evidence type="ECO:0000256" key="6">
    <source>
        <dbReference type="ARBA" id="ARBA00047615"/>
    </source>
</evidence>
<dbReference type="InterPro" id="IPR003136">
    <property type="entry name" value="Cytidylate_kin"/>
</dbReference>
<keyword evidence="2 8" id="KW-0808">Transferase</keyword>
<dbReference type="PANTHER" id="PTHR21299:SF2">
    <property type="entry name" value="CYTIDYLATE KINASE"/>
    <property type="match status" value="1"/>
</dbReference>
<accession>A0A2W1MXD0</accession>
<keyword evidence="8" id="KW-0963">Cytoplasm</keyword>
<dbReference type="PANTHER" id="PTHR21299">
    <property type="entry name" value="CYTIDYLATE KINASE/PANTOATE-BETA-ALANINE LIGASE"/>
    <property type="match status" value="1"/>
</dbReference>
<protein>
    <recommendedName>
        <fullName evidence="8">Cytidylate kinase</fullName>
        <shortName evidence="8">CK</shortName>
        <ecNumber evidence="8">2.7.4.25</ecNumber>
    </recommendedName>
    <alternativeName>
        <fullName evidence="8">Cytidine monophosphate kinase</fullName>
        <shortName evidence="8">CMP kinase</shortName>
    </alternativeName>
</protein>